<dbReference type="WBParaSite" id="ACRNAN_scaffold1434.g23693.t1">
    <property type="protein sequence ID" value="ACRNAN_scaffold1434.g23693.t1"/>
    <property type="gene ID" value="ACRNAN_scaffold1434.g23693"/>
</dbReference>
<evidence type="ECO:0000313" key="2">
    <source>
        <dbReference type="WBParaSite" id="ACRNAN_scaffold1434.g23693.t1"/>
    </source>
</evidence>
<dbReference type="AlphaFoldDB" id="A0A914CU46"/>
<protein>
    <submittedName>
        <fullName evidence="2">Uncharacterized protein</fullName>
    </submittedName>
</protein>
<keyword evidence="1" id="KW-1185">Reference proteome</keyword>
<name>A0A914CU46_9BILA</name>
<accession>A0A914CU46</accession>
<evidence type="ECO:0000313" key="1">
    <source>
        <dbReference type="Proteomes" id="UP000887540"/>
    </source>
</evidence>
<reference evidence="2" key="1">
    <citation type="submission" date="2022-11" db="UniProtKB">
        <authorList>
            <consortium name="WormBaseParasite"/>
        </authorList>
    </citation>
    <scope>IDENTIFICATION</scope>
</reference>
<organism evidence="1 2">
    <name type="scientific">Acrobeloides nanus</name>
    <dbReference type="NCBI Taxonomy" id="290746"/>
    <lineage>
        <taxon>Eukaryota</taxon>
        <taxon>Metazoa</taxon>
        <taxon>Ecdysozoa</taxon>
        <taxon>Nematoda</taxon>
        <taxon>Chromadorea</taxon>
        <taxon>Rhabditida</taxon>
        <taxon>Tylenchina</taxon>
        <taxon>Cephalobomorpha</taxon>
        <taxon>Cephaloboidea</taxon>
        <taxon>Cephalobidae</taxon>
        <taxon>Acrobeloides</taxon>
    </lineage>
</organism>
<proteinExistence type="predicted"/>
<dbReference type="Proteomes" id="UP000887540">
    <property type="component" value="Unplaced"/>
</dbReference>
<sequence>MASINLSGRRNTWDKSVRRPTIEEAVKNFWNELYILSHVSLTASKAVYILLKMLALKSGCAVKIQRLVIQFYSEEFNFLLAEHQFLEKLVNPLHIVFIERFDSSDDKPHNQVMVNYLRNPKFLRISSLEELIFRYEMGPLDVSLDEILKFVCDEEAFCNRDYINLGQLQEDMYMPFVKRYIENFQQAEYPDRFFQRVRLLGNGDDSIFERFKFIRQSLERKNLFKEMHGLNEFVYEVVRKNDSIRLLIEINEASYGKIMLIIIK</sequence>